<reference evidence="1 2" key="1">
    <citation type="submission" date="2021-06" db="EMBL/GenBank/DDBJ databases">
        <authorList>
            <person name="Palmer J.M."/>
        </authorList>
    </citation>
    <scope>NUCLEOTIDE SEQUENCE [LARGE SCALE GENOMIC DNA]</scope>
    <source>
        <strain evidence="1 2">AS_MEX2019</strain>
        <tissue evidence="1">Muscle</tissue>
    </source>
</reference>
<dbReference type="PANTHER" id="PTHR23187:SF3">
    <property type="entry name" value="SUMO-INTERACTING MOTIF-CONTAINING PROTEIN 1"/>
    <property type="match status" value="1"/>
</dbReference>
<name>A0ABV1A2N9_9TELE</name>
<comment type="caution">
    <text evidence="1">The sequence shown here is derived from an EMBL/GenBank/DDBJ whole genome shotgun (WGS) entry which is preliminary data.</text>
</comment>
<dbReference type="EMBL" id="JAHRIP010079830">
    <property type="protein sequence ID" value="MEQ2312670.1"/>
    <property type="molecule type" value="Genomic_DNA"/>
</dbReference>
<protein>
    <submittedName>
        <fullName evidence="1">Uncharacterized protein</fullName>
    </submittedName>
</protein>
<evidence type="ECO:0000313" key="2">
    <source>
        <dbReference type="Proteomes" id="UP001469553"/>
    </source>
</evidence>
<gene>
    <name evidence="1" type="ORF">AMECASPLE_033601</name>
</gene>
<organism evidence="1 2">
    <name type="scientific">Ameca splendens</name>
    <dbReference type="NCBI Taxonomy" id="208324"/>
    <lineage>
        <taxon>Eukaryota</taxon>
        <taxon>Metazoa</taxon>
        <taxon>Chordata</taxon>
        <taxon>Craniata</taxon>
        <taxon>Vertebrata</taxon>
        <taxon>Euteleostomi</taxon>
        <taxon>Actinopterygii</taxon>
        <taxon>Neopterygii</taxon>
        <taxon>Teleostei</taxon>
        <taxon>Neoteleostei</taxon>
        <taxon>Acanthomorphata</taxon>
        <taxon>Ovalentaria</taxon>
        <taxon>Atherinomorphae</taxon>
        <taxon>Cyprinodontiformes</taxon>
        <taxon>Goodeidae</taxon>
        <taxon>Ameca</taxon>
    </lineage>
</organism>
<dbReference type="PANTHER" id="PTHR23187">
    <property type="entry name" value="FLJ44216 PROTEIN-RELATED"/>
    <property type="match status" value="1"/>
</dbReference>
<evidence type="ECO:0000313" key="1">
    <source>
        <dbReference type="EMBL" id="MEQ2312670.1"/>
    </source>
</evidence>
<feature type="non-terminal residue" evidence="1">
    <location>
        <position position="1"/>
    </location>
</feature>
<keyword evidence="2" id="KW-1185">Reference proteome</keyword>
<accession>A0ABV1A2N9</accession>
<dbReference type="InterPro" id="IPR052119">
    <property type="entry name" value="ElonginBC-PRC2_ViralRestrict"/>
</dbReference>
<sequence length="130" mass="15156">IDRDNENPEASQVLCRQSLSLVYSTIEENYPEGTLQLLSDLLQPGYYPPKDITTHLLRGILLDPHCPYHLCVQAFNLLMRTQRHHRANRSTAPWDWELLTSVMSSQLEHSKQQNVRICSICLKKKSLHYR</sequence>
<proteinExistence type="predicted"/>
<dbReference type="Proteomes" id="UP001469553">
    <property type="component" value="Unassembled WGS sequence"/>
</dbReference>